<dbReference type="Gene3D" id="3.90.176.10">
    <property type="entry name" value="Toxin ADP-ribosyltransferase, Chain A, domain 1"/>
    <property type="match status" value="1"/>
</dbReference>
<name>A0A0S4IVD6_BODSA</name>
<reference evidence="2" key="1">
    <citation type="submission" date="2015-09" db="EMBL/GenBank/DDBJ databases">
        <authorList>
            <consortium name="Pathogen Informatics"/>
        </authorList>
    </citation>
    <scope>NUCLEOTIDE SEQUENCE [LARGE SCALE GENOMIC DNA]</scope>
    <source>
        <strain evidence="2">Lake Konstanz</strain>
    </source>
</reference>
<accession>A0A0S4IVD6</accession>
<dbReference type="AlphaFoldDB" id="A0A0S4IVD6"/>
<dbReference type="SUPFAM" id="SSF56399">
    <property type="entry name" value="ADP-ribosylation"/>
    <property type="match status" value="1"/>
</dbReference>
<keyword evidence="2" id="KW-1185">Reference proteome</keyword>
<protein>
    <submittedName>
        <fullName evidence="1">Uncharacterized protein</fullName>
    </submittedName>
</protein>
<organism evidence="1 2">
    <name type="scientific">Bodo saltans</name>
    <name type="common">Flagellated protozoan</name>
    <dbReference type="NCBI Taxonomy" id="75058"/>
    <lineage>
        <taxon>Eukaryota</taxon>
        <taxon>Discoba</taxon>
        <taxon>Euglenozoa</taxon>
        <taxon>Kinetoplastea</taxon>
        <taxon>Metakinetoplastina</taxon>
        <taxon>Eubodonida</taxon>
        <taxon>Bodonidae</taxon>
        <taxon>Bodo</taxon>
    </lineage>
</organism>
<evidence type="ECO:0000313" key="2">
    <source>
        <dbReference type="Proteomes" id="UP000051952"/>
    </source>
</evidence>
<evidence type="ECO:0000313" key="1">
    <source>
        <dbReference type="EMBL" id="CUF56551.1"/>
    </source>
</evidence>
<dbReference type="EMBL" id="CYKH01000356">
    <property type="protein sequence ID" value="CUF56551.1"/>
    <property type="molecule type" value="Genomic_DNA"/>
</dbReference>
<dbReference type="Proteomes" id="UP000051952">
    <property type="component" value="Unassembled WGS sequence"/>
</dbReference>
<dbReference type="VEuPathDB" id="TriTrypDB:BSAL_31425"/>
<gene>
    <name evidence="1" type="ORF">BSAL_63665</name>
</gene>
<proteinExistence type="predicted"/>
<sequence length="459" mass="52134">MAIVSFDQIVFDDELEHSPHMVRSATIATQRSAPETMRVLVVQILHYGDDANAQRDVTTAAIKESTRHLMNESDQVVGYCVHEKKFYPILRSFDFITLVALIAAANRTLTPPEWVSQVVTWCLQIATELSRLRDQGYVAAEFGVQNVLQCRGLLLVICNQARRLGSTYPETPSSTAADKYRMGIVVHQIIALRAGSSRSFPIEFQHLFESLLSINQHRTLSDIITSLSNHPQCIPWSRLADWLRSDADECATLTEALQKLVDTCDLPVTRQELSGDLNQLQNHFAIILERRAIKLYTCNSPVYKLVNAFLTSSSNGEQHLLWHYSRRCTAARVTLQRRMRPVRASRFVACKSESTRRQLENYATCFEVGTVLTAYQFESFTAADDLPSFNVSNVERIIYRCNNLVGYDVSQISPIPSEREVLVLPPAWFTVTKVEPHFYCYTNVVEFVEVDVDYSDRPP</sequence>